<dbReference type="AlphaFoldDB" id="A0A9E2KUN7"/>
<dbReference type="SUPFAM" id="SSF56024">
    <property type="entry name" value="Phospholipase D/nuclease"/>
    <property type="match status" value="1"/>
</dbReference>
<evidence type="ECO:0000313" key="3">
    <source>
        <dbReference type="Proteomes" id="UP000824180"/>
    </source>
</evidence>
<dbReference type="PROSITE" id="PS50035">
    <property type="entry name" value="PLD"/>
    <property type="match status" value="1"/>
</dbReference>
<reference evidence="2" key="1">
    <citation type="journal article" date="2021" name="PeerJ">
        <title>Extensive microbial diversity within the chicken gut microbiome revealed by metagenomics and culture.</title>
        <authorList>
            <person name="Gilroy R."/>
            <person name="Ravi A."/>
            <person name="Getino M."/>
            <person name="Pursley I."/>
            <person name="Horton D.L."/>
            <person name="Alikhan N.F."/>
            <person name="Baker D."/>
            <person name="Gharbi K."/>
            <person name="Hall N."/>
            <person name="Watson M."/>
            <person name="Adriaenssens E.M."/>
            <person name="Foster-Nyarko E."/>
            <person name="Jarju S."/>
            <person name="Secka A."/>
            <person name="Antonio M."/>
            <person name="Oren A."/>
            <person name="Chaudhuri R.R."/>
            <person name="La Ragione R."/>
            <person name="Hildebrand F."/>
            <person name="Pallen M.J."/>
        </authorList>
    </citation>
    <scope>NUCLEOTIDE SEQUENCE</scope>
    <source>
        <strain evidence="2">876</strain>
    </source>
</reference>
<dbReference type="EMBL" id="JAHLFK010000006">
    <property type="protein sequence ID" value="MBU3829482.1"/>
    <property type="molecule type" value="Genomic_DNA"/>
</dbReference>
<dbReference type="Pfam" id="PF13091">
    <property type="entry name" value="PLDc_2"/>
    <property type="match status" value="1"/>
</dbReference>
<dbReference type="Proteomes" id="UP000824180">
    <property type="component" value="Unassembled WGS sequence"/>
</dbReference>
<feature type="domain" description="PLD phosphodiesterase" evidence="1">
    <location>
        <begin position="109"/>
        <end position="139"/>
    </location>
</feature>
<comment type="caution">
    <text evidence="2">The sequence shown here is derived from an EMBL/GenBank/DDBJ whole genome shotgun (WGS) entry which is preliminary data.</text>
</comment>
<gene>
    <name evidence="2" type="ORF">H9843_01035</name>
</gene>
<dbReference type="SUPFAM" id="SSF52540">
    <property type="entry name" value="P-loop containing nucleoside triphosphate hydrolases"/>
    <property type="match status" value="1"/>
</dbReference>
<sequence>MLEILDYQQQSLVTEADFWKFVDDNISKPTGFSGISFVSSIKFIEEELLPRFAKVTLILGLTDNGTNSIGKRMRQLTDRTAVVKYGYEHPESEFTKRILDGSLRLFFTKKELIHTKAYLITNQDRFLALTGSMNLTKQAMHHNVEQLVADYGEKTAPMFKCYKELLAVNRDHATDFINAKQMAGFMKAQNTEQLEINVYTDTVNLIKSKSEGNSNAVVVPPAEVKEFRDKYQSDDQLKTLSAADKISVAQTVKLFGPGGHKKRNLDQIGHELYNLTQVVKRETASTQDNDKINREEDLFPKPVTYWNNGQLYEAPRIGDKVNLSLITSDLAGDALKQELKLFCDIVHEYDNYKEVGEGWQACDFICYLFEAPWLWQIRNMYEYSASSKSREDVPLGIALIGQGRTGKSTLGKRLAAKLTGSKNFLDAGIFDPRNYALGKSNTNMTMTLVLKNYMYSDGPVSPMMIDDVSPNLTTRNYFDKFIKDISNGRILTRPLPSFIFTMNRQEGDSQSQFSIKPEMMRRLWYLSFESTFSGNDDEREAVLNDLLRRANDRLYRYCQVELAKFFADVSDETEMKIEKDFLYPIKYVLKQALDHFEMYDQVADYFADNYDYSLFVGRNDWTMLVNQAEVGSDISFIKQDGRLCAQINKQLFNKVSDNTSKNNGSSMMHRYFQYLPRKYHISYQYTNTGFIVDVANFDKWLNSDTLRQRYESSQAAQTARQQDNQERLTEAITKLTEATQQNQKKKGLFGWLRK</sequence>
<name>A0A9E2KUN7_9LACO</name>
<dbReference type="InterPro" id="IPR001736">
    <property type="entry name" value="PLipase_D/transphosphatidylase"/>
</dbReference>
<dbReference type="InterPro" id="IPR025202">
    <property type="entry name" value="PLD-like_dom"/>
</dbReference>
<dbReference type="GO" id="GO:0003824">
    <property type="term" value="F:catalytic activity"/>
    <property type="evidence" value="ECO:0007669"/>
    <property type="project" value="InterPro"/>
</dbReference>
<dbReference type="Gene3D" id="3.30.870.10">
    <property type="entry name" value="Endonuclease Chain A"/>
    <property type="match status" value="1"/>
</dbReference>
<organism evidence="2 3">
    <name type="scientific">Candidatus Limosilactobacillus merdavium</name>
    <dbReference type="NCBI Taxonomy" id="2838651"/>
    <lineage>
        <taxon>Bacteria</taxon>
        <taxon>Bacillati</taxon>
        <taxon>Bacillota</taxon>
        <taxon>Bacilli</taxon>
        <taxon>Lactobacillales</taxon>
        <taxon>Lactobacillaceae</taxon>
        <taxon>Limosilactobacillus</taxon>
    </lineage>
</organism>
<evidence type="ECO:0000259" key="1">
    <source>
        <dbReference type="PROSITE" id="PS50035"/>
    </source>
</evidence>
<dbReference type="CDD" id="cd09117">
    <property type="entry name" value="PLDc_Bfil_DEXD_like"/>
    <property type="match status" value="1"/>
</dbReference>
<protein>
    <submittedName>
        <fullName evidence="2">Phospholipase</fullName>
    </submittedName>
</protein>
<dbReference type="InterPro" id="IPR027417">
    <property type="entry name" value="P-loop_NTPase"/>
</dbReference>
<dbReference type="GO" id="GO:0006793">
    <property type="term" value="P:phosphorus metabolic process"/>
    <property type="evidence" value="ECO:0007669"/>
    <property type="project" value="UniProtKB-ARBA"/>
</dbReference>
<accession>A0A9E2KUN7</accession>
<evidence type="ECO:0000313" key="2">
    <source>
        <dbReference type="EMBL" id="MBU3829482.1"/>
    </source>
</evidence>
<reference evidence="2" key="2">
    <citation type="submission" date="2021-04" db="EMBL/GenBank/DDBJ databases">
        <authorList>
            <person name="Gilroy R."/>
        </authorList>
    </citation>
    <scope>NUCLEOTIDE SEQUENCE</scope>
    <source>
        <strain evidence="2">876</strain>
    </source>
</reference>
<proteinExistence type="predicted"/>